<dbReference type="SUPFAM" id="SSF54919">
    <property type="entry name" value="Nucleoside diphosphate kinase, NDK"/>
    <property type="match status" value="1"/>
</dbReference>
<dbReference type="InterPro" id="IPR036850">
    <property type="entry name" value="NDK-like_dom_sf"/>
</dbReference>
<dbReference type="InterPro" id="IPR034907">
    <property type="entry name" value="NDK-like_dom"/>
</dbReference>
<feature type="compositionally biased region" description="Low complexity" evidence="2">
    <location>
        <begin position="194"/>
        <end position="205"/>
    </location>
</feature>
<dbReference type="RefSeq" id="XP_001749207.1">
    <property type="nucleotide sequence ID" value="XM_001749155.1"/>
</dbReference>
<sequence>MLQIAQDTGEGVAIMAARKEKKGKAHAVNVLSGRLASPHGAPDLRAFQQALRAKIQPEELLNALAPGGEWWQRHSVPAQTHHLRDAGAWLQAHWQAAPFDLAEQLLTVLGEGRRQRLHLILDAESCGAPLKDTALCLHIQEAAHTYRLRVRVTFVGEPSPTSKACLEQLATLVTLRVDQVAPVRHGSRSRTRTRPSSANANASSAHLPGGPHTIARPQSAYRGMNRSASAHQASTPPRPQSATRGKDQGPMTGATWRKLSVRIASLDRELLPTVKTKRWLRQRSLKALGLTLFQVATCDCVFRGFAMDGSTLALEHAQRYIKVRSGDEVVYVEPHSINIRAYRACLRRLYQVYLARLEAVAMAFASNAERQARLLDLARAMNEPDMALMLAELEQVKSIEDQLSRLYTGNSARPTEAVSGMSSVASSASDADDLDTEGHTPSMVDPRHEDWQLSSSLVHAVNLRAHEPSLVVSQYSDEHLHVTGTHFEAEQAVIAEHPLTGRLLSAVVDNGPPKSANTGTAISVALIFDGDHHVYQVSPAKVVVAMVARSLSINDACLIPRPDTAHEYLLARVLEIHEAGLNNTQIGCQAMDGHIYWHPLDEVAPMTAEQHDALLHSLQARVQARLEGLLTQAQQDSAWEAGQHTDTEPDCTLPLRLPPHESPTTPILNANVQRELRTRSTSMGKDATLDTDGDIGSNGFLDRSIVATTQTSNAWLDNSTQTERDPFDSSSAVPIGASSKTDAAISAGTLAWSEPGPRSFINTELEATHTGFEATNPSPHGAAPTLSPQPSELLSPGLASQSIQHTHVARAWQVQPTVQSSTRSERESTQQRTLGILLPPVLENGVEGEVLAEAEQAGLNIVYVQRVCVSRSQVEALYMDLHDATTRQHLTEVFHGGAALVVVLEGPGAIPTWRQLCGLGDGLEDAHTLLYAAPSRLHYQHALDTLLGFEYQPFGAAGPREWRVVHATVQDVQHLAMSEPYLGQDVFYRHSLDGLFHRAVLSSYLGSGVFVGHAPAQYGSTRQILLANETFFLCSAMEQRPCRTGDKVLATHPMISDTWIPARVEADVDAAGTLLVIYPDETASYLRDVEARVLPNQDEAMFAELWKTAMQARLRYCARDVVCLDPHSGYFYPAIVTATDDLFEFAVALAGTVPNQTTSASHILVRAADAVLREGDCVAAPVADKDGELEDASQDASATDVLAPAKVRCWHNLVVRQREFPGSWYDGGILT</sequence>
<feature type="region of interest" description="Disordered" evidence="2">
    <location>
        <begin position="182"/>
        <end position="252"/>
    </location>
</feature>
<feature type="compositionally biased region" description="Low complexity" evidence="2">
    <location>
        <begin position="417"/>
        <end position="429"/>
    </location>
</feature>
<comment type="caution">
    <text evidence="1">Lacks conserved residue(s) required for the propagation of feature annotation.</text>
</comment>
<dbReference type="InParanoid" id="A9V8S8"/>
<dbReference type="AlphaFoldDB" id="A9V8S8"/>
<keyword evidence="5" id="KW-1185">Reference proteome</keyword>
<feature type="compositionally biased region" description="Polar residues" evidence="2">
    <location>
        <begin position="786"/>
        <end position="800"/>
    </location>
</feature>
<dbReference type="GeneID" id="5894376"/>
<reference evidence="4 5" key="1">
    <citation type="journal article" date="2008" name="Nature">
        <title>The genome of the choanoflagellate Monosiga brevicollis and the origin of metazoans.</title>
        <authorList>
            <consortium name="JGI Sequencing"/>
            <person name="King N."/>
            <person name="Westbrook M.J."/>
            <person name="Young S.L."/>
            <person name="Kuo A."/>
            <person name="Abedin M."/>
            <person name="Chapman J."/>
            <person name="Fairclough S."/>
            <person name="Hellsten U."/>
            <person name="Isogai Y."/>
            <person name="Letunic I."/>
            <person name="Marr M."/>
            <person name="Pincus D."/>
            <person name="Putnam N."/>
            <person name="Rokas A."/>
            <person name="Wright K.J."/>
            <person name="Zuzow R."/>
            <person name="Dirks W."/>
            <person name="Good M."/>
            <person name="Goodstein D."/>
            <person name="Lemons D."/>
            <person name="Li W."/>
            <person name="Lyons J.B."/>
            <person name="Morris A."/>
            <person name="Nichols S."/>
            <person name="Richter D.J."/>
            <person name="Salamov A."/>
            <person name="Bork P."/>
            <person name="Lim W.A."/>
            <person name="Manning G."/>
            <person name="Miller W.T."/>
            <person name="McGinnis W."/>
            <person name="Shapiro H."/>
            <person name="Tjian R."/>
            <person name="Grigoriev I.V."/>
            <person name="Rokhsar D."/>
        </authorList>
    </citation>
    <scope>NUCLEOTIDE SEQUENCE [LARGE SCALE GENOMIC DNA]</scope>
    <source>
        <strain evidence="5">MX1 / ATCC 50154</strain>
    </source>
</reference>
<name>A9V8S8_MONBE</name>
<dbReference type="Pfam" id="PF15057">
    <property type="entry name" value="DUF4537"/>
    <property type="match status" value="1"/>
</dbReference>
<evidence type="ECO:0000313" key="4">
    <source>
        <dbReference type="EMBL" id="EDQ86013.1"/>
    </source>
</evidence>
<gene>
    <name evidence="4" type="ORF">MONBRDRAFT_28652</name>
</gene>
<dbReference type="SMART" id="SM00562">
    <property type="entry name" value="NDK"/>
    <property type="match status" value="1"/>
</dbReference>
<dbReference type="EMBL" id="CH991569">
    <property type="protein sequence ID" value="EDQ86013.1"/>
    <property type="molecule type" value="Genomic_DNA"/>
</dbReference>
<protein>
    <recommendedName>
        <fullName evidence="3">Nucleoside diphosphate kinase-like domain-containing protein</fullName>
    </recommendedName>
</protein>
<evidence type="ECO:0000256" key="2">
    <source>
        <dbReference type="SAM" id="MobiDB-lite"/>
    </source>
</evidence>
<feature type="region of interest" description="Disordered" evidence="2">
    <location>
        <begin position="715"/>
        <end position="737"/>
    </location>
</feature>
<dbReference type="InterPro" id="IPR032770">
    <property type="entry name" value="DUF4537"/>
</dbReference>
<comment type="similarity">
    <text evidence="1">Belongs to the NDK family.</text>
</comment>
<feature type="compositionally biased region" description="Polar residues" evidence="2">
    <location>
        <begin position="226"/>
        <end position="243"/>
    </location>
</feature>
<dbReference type="PROSITE" id="PS51374">
    <property type="entry name" value="NDPK_LIKE"/>
    <property type="match status" value="1"/>
</dbReference>
<proteinExistence type="inferred from homology"/>
<dbReference type="Pfam" id="PF00334">
    <property type="entry name" value="NDK"/>
    <property type="match status" value="1"/>
</dbReference>
<feature type="domain" description="Nucleoside diphosphate kinase-like" evidence="3">
    <location>
        <begin position="830"/>
        <end position="948"/>
    </location>
</feature>
<feature type="region of interest" description="Disordered" evidence="2">
    <location>
        <begin position="410"/>
        <end position="447"/>
    </location>
</feature>
<organism evidence="4 5">
    <name type="scientific">Monosiga brevicollis</name>
    <name type="common">Choanoflagellate</name>
    <dbReference type="NCBI Taxonomy" id="81824"/>
    <lineage>
        <taxon>Eukaryota</taxon>
        <taxon>Choanoflagellata</taxon>
        <taxon>Craspedida</taxon>
        <taxon>Salpingoecidae</taxon>
        <taxon>Monosiga</taxon>
    </lineage>
</organism>
<dbReference type="KEGG" id="mbr:MONBRDRAFT_28652"/>
<evidence type="ECO:0000313" key="5">
    <source>
        <dbReference type="Proteomes" id="UP000001357"/>
    </source>
</evidence>
<evidence type="ECO:0000259" key="3">
    <source>
        <dbReference type="SMART" id="SM00562"/>
    </source>
</evidence>
<dbReference type="Proteomes" id="UP000001357">
    <property type="component" value="Unassembled WGS sequence"/>
</dbReference>
<feature type="region of interest" description="Disordered" evidence="2">
    <location>
        <begin position="771"/>
        <end position="800"/>
    </location>
</feature>
<dbReference type="Gene3D" id="3.30.70.141">
    <property type="entry name" value="Nucleoside diphosphate kinase-like domain"/>
    <property type="match status" value="1"/>
</dbReference>
<evidence type="ECO:0000256" key="1">
    <source>
        <dbReference type="PROSITE-ProRule" id="PRU00706"/>
    </source>
</evidence>
<accession>A9V8S8</accession>